<dbReference type="Pfam" id="PF00483">
    <property type="entry name" value="NTP_transferase"/>
    <property type="match status" value="1"/>
</dbReference>
<keyword evidence="2 4" id="KW-0548">Nucleotidyltransferase</keyword>
<dbReference type="PANTHER" id="PTHR43584">
    <property type="entry name" value="NUCLEOTIDYL TRANSFERASE"/>
    <property type="match status" value="1"/>
</dbReference>
<dbReference type="EMBL" id="VOWJ01000021">
    <property type="protein sequence ID" value="TXE88345.1"/>
    <property type="molecule type" value="Genomic_DNA"/>
</dbReference>
<evidence type="ECO:0000256" key="1">
    <source>
        <dbReference type="ARBA" id="ARBA00022679"/>
    </source>
</evidence>
<dbReference type="AlphaFoldDB" id="A0A5C7E2U1"/>
<sequence length="252" mass="29855">MRAIILAAGFGSRLMPLTKNNPKCMVEYKNKKIIDYEIKALKANNIDEICIVGGYLFEILKKYLNEKYNINLFYENKKYDKTNMVQTLFCAKDFLQKCIKDKQDLIISYADIVYFENSIKKLKNDKSDFAILIDKDWKKLWNKRFKNPLDDAETLKIKDNYIIELGKKAKDYDEIQGQYMGLFKFSHTFLKEVINIYENLDKNKDYDGKDFENMYMTSFLQILINKFNNATAIYTNGNWCEIDFMSDLKVEI</sequence>
<dbReference type="Gene3D" id="3.90.550.10">
    <property type="entry name" value="Spore Coat Polysaccharide Biosynthesis Protein SpsA, Chain A"/>
    <property type="match status" value="1"/>
</dbReference>
<keyword evidence="1 4" id="KW-0808">Transferase</keyword>
<evidence type="ECO:0000313" key="5">
    <source>
        <dbReference type="Proteomes" id="UP000321629"/>
    </source>
</evidence>
<dbReference type="InterPro" id="IPR005835">
    <property type="entry name" value="NTP_transferase_dom"/>
</dbReference>
<dbReference type="SUPFAM" id="SSF53448">
    <property type="entry name" value="Nucleotide-diphospho-sugar transferases"/>
    <property type="match status" value="1"/>
</dbReference>
<dbReference type="InterPro" id="IPR050065">
    <property type="entry name" value="GlmU-like"/>
</dbReference>
<evidence type="ECO:0000256" key="2">
    <source>
        <dbReference type="ARBA" id="ARBA00022695"/>
    </source>
</evidence>
<dbReference type="InterPro" id="IPR029044">
    <property type="entry name" value="Nucleotide-diphossugar_trans"/>
</dbReference>
<dbReference type="RefSeq" id="WP_147555374.1">
    <property type="nucleotide sequence ID" value="NZ_VOWJ01000021.1"/>
</dbReference>
<dbReference type="Proteomes" id="UP000321629">
    <property type="component" value="Unassembled WGS sequence"/>
</dbReference>
<reference evidence="4 5" key="1">
    <citation type="submission" date="2019-07" db="EMBL/GenBank/DDBJ databases">
        <title>Rapid identification of Enteric Bacteria from Whole Genome Sequences (WGS) using Average Nucleotide Identity (ANI).</title>
        <authorList>
            <person name="Lane C."/>
        </authorList>
    </citation>
    <scope>NUCLEOTIDE SEQUENCE [LARGE SCALE GENOMIC DNA]</scope>
    <source>
        <strain evidence="4 5">2016D-0084</strain>
    </source>
</reference>
<name>A0A5C7E2U1_9BACT</name>
<feature type="domain" description="Nucleotidyl transferase" evidence="3">
    <location>
        <begin position="3"/>
        <end position="127"/>
    </location>
</feature>
<proteinExistence type="predicted"/>
<evidence type="ECO:0000259" key="3">
    <source>
        <dbReference type="Pfam" id="PF00483"/>
    </source>
</evidence>
<evidence type="ECO:0000313" key="4">
    <source>
        <dbReference type="EMBL" id="TXE88345.1"/>
    </source>
</evidence>
<gene>
    <name evidence="4" type="ORF">FPD38_03335</name>
</gene>
<accession>A0A5C7E2U1</accession>
<comment type="caution">
    <text evidence="4">The sequence shown here is derived from an EMBL/GenBank/DDBJ whole genome shotgun (WGS) entry which is preliminary data.</text>
</comment>
<protein>
    <submittedName>
        <fullName evidence="4">Phosphocholine cytidylyltransferase family protein</fullName>
    </submittedName>
</protein>
<dbReference type="GO" id="GO:0016779">
    <property type="term" value="F:nucleotidyltransferase activity"/>
    <property type="evidence" value="ECO:0007669"/>
    <property type="project" value="UniProtKB-KW"/>
</dbReference>
<organism evidence="4 5">
    <name type="scientific">Campylobacter volucris</name>
    <dbReference type="NCBI Taxonomy" id="1031542"/>
    <lineage>
        <taxon>Bacteria</taxon>
        <taxon>Pseudomonadati</taxon>
        <taxon>Campylobacterota</taxon>
        <taxon>Epsilonproteobacteria</taxon>
        <taxon>Campylobacterales</taxon>
        <taxon>Campylobacteraceae</taxon>
        <taxon>Campylobacter</taxon>
    </lineage>
</organism>
<dbReference type="CDD" id="cd02523">
    <property type="entry name" value="PC_cytidylyltransferase"/>
    <property type="match status" value="1"/>
</dbReference>
<dbReference type="PANTHER" id="PTHR43584:SF8">
    <property type="entry name" value="N-ACETYLMURAMATE ALPHA-1-PHOSPHATE URIDYLYLTRANSFERASE"/>
    <property type="match status" value="1"/>
</dbReference>